<reference evidence="2 3" key="1">
    <citation type="submission" date="2010-12" db="EMBL/GenBank/DDBJ databases">
        <title>The Genome Sequence of Coprobacillus sp. strain 29_1.</title>
        <authorList>
            <consortium name="The Broad Institute Genome Sequencing Platform"/>
            <person name="Earl A."/>
            <person name="Ward D."/>
            <person name="Feldgarden M."/>
            <person name="Gevers D."/>
            <person name="Daigneault M."/>
            <person name="Sibley C.D."/>
            <person name="White A."/>
            <person name="Strauss J."/>
            <person name="Allen-Vercoe E."/>
            <person name="Young S.K."/>
            <person name="Zeng Q."/>
            <person name="Gargeya S."/>
            <person name="Fitzgerald M."/>
            <person name="Haas B."/>
            <person name="Abouelleil A."/>
            <person name="Alvarado L."/>
            <person name="Arachchi H.M."/>
            <person name="Berlin A."/>
            <person name="Brown A."/>
            <person name="Chapman S.B."/>
            <person name="Chen Z."/>
            <person name="Dunbar C."/>
            <person name="Freedman E."/>
            <person name="Gearin G."/>
            <person name="Gellesch M."/>
            <person name="Goldberg J."/>
            <person name="Griggs A."/>
            <person name="Gujja S."/>
            <person name="Heilman E."/>
            <person name="Heiman D."/>
            <person name="Howarth C."/>
            <person name="Larson L."/>
            <person name="Lui A."/>
            <person name="MacDonald P.J.P."/>
            <person name="Mehta T."/>
            <person name="Montmayeur A."/>
            <person name="Murphy C."/>
            <person name="Neiman D."/>
            <person name="Pearson M."/>
            <person name="Priest M."/>
            <person name="Roberts A."/>
            <person name="Saif S."/>
            <person name="Shea T."/>
            <person name="Shenoy N."/>
            <person name="Sisk P."/>
            <person name="Stolte C."/>
            <person name="Sykes S."/>
            <person name="White J."/>
            <person name="Yandava C."/>
            <person name="Nusbaum C."/>
            <person name="Birren B."/>
        </authorList>
    </citation>
    <scope>NUCLEOTIDE SEQUENCE [LARGE SCALE GENOMIC DNA]</scope>
    <source>
        <strain evidence="2 3">29_1</strain>
    </source>
</reference>
<evidence type="ECO:0000313" key="3">
    <source>
        <dbReference type="Proteomes" id="UP000003157"/>
    </source>
</evidence>
<protein>
    <recommendedName>
        <fullName evidence="1">NADPH-dependent FMN reductase-like domain-containing protein</fullName>
    </recommendedName>
</protein>
<dbReference type="InterPro" id="IPR005025">
    <property type="entry name" value="FMN_Rdtase-like_dom"/>
</dbReference>
<dbReference type="Gene3D" id="3.40.50.360">
    <property type="match status" value="1"/>
</dbReference>
<dbReference type="InterPro" id="IPR050104">
    <property type="entry name" value="FMN-dep_NADH:Q_OxRdtase_AzoR1"/>
</dbReference>
<sequence>MNVTIIHGQNHQESSYHAGRFLVNQFNDVEELHEFFLPDDLPVFCIGCYRCMHEGEEYCPHYQYLKPITQAIESSDLLIFTTPVYCFHVSAPMKTLLDHYFTWWDSHRPKATMYNKQAVIISSGAGAGMKSAIQDIKTSLSHWGISNIKICGFRSQAIHWSDVNQKNKHNVQQKLIKIANSLKQPPHPQIKTKAMFMIMRVTQLKKWSACQKDYDYWQEQGWLGKKRPWKSYE</sequence>
<keyword evidence="3" id="KW-1185">Reference proteome</keyword>
<proteinExistence type="predicted"/>
<dbReference type="RefSeq" id="WP_008788722.1">
    <property type="nucleotide sequence ID" value="NZ_AKCB01000003.1"/>
</dbReference>
<dbReference type="GO" id="GO:0016491">
    <property type="term" value="F:oxidoreductase activity"/>
    <property type="evidence" value="ECO:0007669"/>
    <property type="project" value="InterPro"/>
</dbReference>
<dbReference type="EMBL" id="ADKX01000030">
    <property type="protein sequence ID" value="EFW05032.1"/>
    <property type="molecule type" value="Genomic_DNA"/>
</dbReference>
<dbReference type="GeneID" id="78231215"/>
<dbReference type="Proteomes" id="UP000003157">
    <property type="component" value="Unassembled WGS sequence"/>
</dbReference>
<comment type="caution">
    <text evidence="2">The sequence shown here is derived from an EMBL/GenBank/DDBJ whole genome shotgun (WGS) entry which is preliminary data.</text>
</comment>
<evidence type="ECO:0000313" key="2">
    <source>
        <dbReference type="EMBL" id="EFW05032.1"/>
    </source>
</evidence>
<name>E7GA24_9FIRM</name>
<organism evidence="2 3">
    <name type="scientific">Coprobacillus cateniformis</name>
    <dbReference type="NCBI Taxonomy" id="100884"/>
    <lineage>
        <taxon>Bacteria</taxon>
        <taxon>Bacillati</taxon>
        <taxon>Bacillota</taxon>
        <taxon>Erysipelotrichia</taxon>
        <taxon>Erysipelotrichales</taxon>
        <taxon>Coprobacillaceae</taxon>
        <taxon>Coprobacillus</taxon>
    </lineage>
</organism>
<evidence type="ECO:0000259" key="1">
    <source>
        <dbReference type="Pfam" id="PF03358"/>
    </source>
</evidence>
<dbReference type="STRING" id="100884.GCA_000269565_03457"/>
<dbReference type="SUPFAM" id="SSF52218">
    <property type="entry name" value="Flavoproteins"/>
    <property type="match status" value="1"/>
</dbReference>
<gene>
    <name evidence="2" type="ORF">HMPREF9488_01614</name>
</gene>
<dbReference type="OrthoDB" id="3789967at2"/>
<dbReference type="PANTHER" id="PTHR43741">
    <property type="entry name" value="FMN-DEPENDENT NADH-AZOREDUCTASE 1"/>
    <property type="match status" value="1"/>
</dbReference>
<dbReference type="HOGENOM" id="CLU_050993_1_1_9"/>
<dbReference type="PANTHER" id="PTHR43741:SF4">
    <property type="entry name" value="FMN-DEPENDENT NADH:QUINONE OXIDOREDUCTASE"/>
    <property type="match status" value="1"/>
</dbReference>
<feature type="domain" description="NADPH-dependent FMN reductase-like" evidence="1">
    <location>
        <begin position="1"/>
        <end position="146"/>
    </location>
</feature>
<dbReference type="AlphaFoldDB" id="E7GA24"/>
<dbReference type="InterPro" id="IPR029039">
    <property type="entry name" value="Flavoprotein-like_sf"/>
</dbReference>
<dbReference type="eggNOG" id="COG0655">
    <property type="taxonomic scope" value="Bacteria"/>
</dbReference>
<dbReference type="Pfam" id="PF03358">
    <property type="entry name" value="FMN_red"/>
    <property type="match status" value="1"/>
</dbReference>
<accession>E7GA24</accession>